<protein>
    <submittedName>
        <fullName evidence="2">DUF1828 domain-containing protein</fullName>
    </submittedName>
</protein>
<dbReference type="Proteomes" id="UP000682843">
    <property type="component" value="Chromosome"/>
</dbReference>
<feature type="domain" description="DUF1828" evidence="1">
    <location>
        <begin position="26"/>
        <end position="118"/>
    </location>
</feature>
<reference evidence="2 3" key="1">
    <citation type="submission" date="2019-02" db="EMBL/GenBank/DDBJ databases">
        <title>Emended description of the genus Rhodopseudomonas and description of Rhodopseudomonas albus sp. nov., a non-phototrophic, heavy-metal-tolerant bacterium isolated from garden soil.</title>
        <authorList>
            <person name="Bao Z."/>
            <person name="Cao W.W."/>
            <person name="Sato Y."/>
            <person name="Nishizawa T."/>
            <person name="Zhao J."/>
            <person name="Guo Y."/>
            <person name="Ohta H."/>
        </authorList>
    </citation>
    <scope>NUCLEOTIDE SEQUENCE [LARGE SCALE GENOMIC DNA]</scope>
    <source>
        <strain evidence="2 3">SK50-23</strain>
    </source>
</reference>
<dbReference type="RefSeq" id="WP_211911926.1">
    <property type="nucleotide sequence ID" value="NZ_CP036498.1"/>
</dbReference>
<accession>A0ABX8A990</accession>
<evidence type="ECO:0000313" key="3">
    <source>
        <dbReference type="Proteomes" id="UP000682843"/>
    </source>
</evidence>
<dbReference type="EMBL" id="CP036498">
    <property type="protein sequence ID" value="QUS38390.1"/>
    <property type="molecule type" value="Genomic_DNA"/>
</dbReference>
<dbReference type="Pfam" id="PF08861">
    <property type="entry name" value="DUF1828"/>
    <property type="match status" value="1"/>
</dbReference>
<evidence type="ECO:0000259" key="1">
    <source>
        <dbReference type="Pfam" id="PF08861"/>
    </source>
</evidence>
<sequence length="261" mass="29204">MKQKLCKAFCDDLSVHKVPAGYAVTTAFAAADGDHIGFFVIKTNETKYRIEDDGVTLPYLEGSGLDFKSGTRGEALGELLSEYGVSVDDETQEFFINNLLEDQIPAAALKFVAFSLRVRDFMLMTEFRVATTFREDAERLLRDAVNGRASIEENALITPKLTEFPADFVLRAPGRPPVGVFLGTSDNRILEALFLQMRNQHEIHEPCSIVALVEKPRTLSLRVRQQATNRLEFLTEFRGDEIAAVERIAREAIGRRSSSLQ</sequence>
<gene>
    <name evidence="2" type="ORF">RPMA_05670</name>
</gene>
<organism evidence="2 3">
    <name type="scientific">Tardiphaga alba</name>
    <dbReference type="NCBI Taxonomy" id="340268"/>
    <lineage>
        <taxon>Bacteria</taxon>
        <taxon>Pseudomonadati</taxon>
        <taxon>Pseudomonadota</taxon>
        <taxon>Alphaproteobacteria</taxon>
        <taxon>Hyphomicrobiales</taxon>
        <taxon>Nitrobacteraceae</taxon>
        <taxon>Tardiphaga</taxon>
    </lineage>
</organism>
<proteinExistence type="predicted"/>
<evidence type="ECO:0000313" key="2">
    <source>
        <dbReference type="EMBL" id="QUS38390.1"/>
    </source>
</evidence>
<dbReference type="InterPro" id="IPR014960">
    <property type="entry name" value="DUF1828"/>
</dbReference>
<keyword evidence="3" id="KW-1185">Reference proteome</keyword>
<name>A0ABX8A990_9BRAD</name>